<dbReference type="InterPro" id="IPR004107">
    <property type="entry name" value="Integrase_SAM-like_N"/>
</dbReference>
<dbReference type="SUPFAM" id="SSF56349">
    <property type="entry name" value="DNA breaking-rejoining enzymes"/>
    <property type="match status" value="1"/>
</dbReference>
<protein>
    <submittedName>
        <fullName evidence="9">Site-specific integrase</fullName>
    </submittedName>
</protein>
<keyword evidence="4 6" id="KW-0238">DNA-binding</keyword>
<evidence type="ECO:0000256" key="6">
    <source>
        <dbReference type="PROSITE-ProRule" id="PRU01248"/>
    </source>
</evidence>
<dbReference type="Proteomes" id="UP000195326">
    <property type="component" value="Unassembled WGS sequence"/>
</dbReference>
<feature type="domain" description="Core-binding (CB)" evidence="8">
    <location>
        <begin position="71"/>
        <end position="153"/>
    </location>
</feature>
<dbReference type="RefSeq" id="WP_016148230.1">
    <property type="nucleotide sequence ID" value="NZ_CABKSA010000002.1"/>
</dbReference>
<dbReference type="PROSITE" id="PS51898">
    <property type="entry name" value="TYR_RECOMBINASE"/>
    <property type="match status" value="1"/>
</dbReference>
<dbReference type="InterPro" id="IPR044068">
    <property type="entry name" value="CB"/>
</dbReference>
<dbReference type="InterPro" id="IPR013762">
    <property type="entry name" value="Integrase-like_cat_sf"/>
</dbReference>
<dbReference type="InterPro" id="IPR002104">
    <property type="entry name" value="Integrase_catalytic"/>
</dbReference>
<dbReference type="AlphaFoldDB" id="A0A1Y4LWV0"/>
<dbReference type="InterPro" id="IPR011010">
    <property type="entry name" value="DNA_brk_join_enz"/>
</dbReference>
<dbReference type="PANTHER" id="PTHR30349:SF41">
    <property type="entry name" value="INTEGRASE_RECOMBINASE PROTEIN MJ0367-RELATED"/>
    <property type="match status" value="1"/>
</dbReference>
<proteinExistence type="inferred from homology"/>
<comment type="similarity">
    <text evidence="2">Belongs to the 'phage' integrase family.</text>
</comment>
<feature type="domain" description="Tyr recombinase" evidence="7">
    <location>
        <begin position="174"/>
        <end position="357"/>
    </location>
</feature>
<dbReference type="InterPro" id="IPR050090">
    <property type="entry name" value="Tyrosine_recombinase_XerCD"/>
</dbReference>
<evidence type="ECO:0000313" key="9">
    <source>
        <dbReference type="EMBL" id="OUP60109.1"/>
    </source>
</evidence>
<evidence type="ECO:0000256" key="2">
    <source>
        <dbReference type="ARBA" id="ARBA00008857"/>
    </source>
</evidence>
<keyword evidence="3" id="KW-0229">DNA integration</keyword>
<evidence type="ECO:0000313" key="10">
    <source>
        <dbReference type="Proteomes" id="UP000195326"/>
    </source>
</evidence>
<accession>A0A1Y4LWV0</accession>
<evidence type="ECO:0000256" key="4">
    <source>
        <dbReference type="ARBA" id="ARBA00023125"/>
    </source>
</evidence>
<dbReference type="Pfam" id="PF00589">
    <property type="entry name" value="Phage_integrase"/>
    <property type="match status" value="1"/>
</dbReference>
<evidence type="ECO:0000256" key="5">
    <source>
        <dbReference type="ARBA" id="ARBA00023172"/>
    </source>
</evidence>
<dbReference type="GO" id="GO:0015074">
    <property type="term" value="P:DNA integration"/>
    <property type="evidence" value="ECO:0007669"/>
    <property type="project" value="UniProtKB-KW"/>
</dbReference>
<dbReference type="PROSITE" id="PS51900">
    <property type="entry name" value="CB"/>
    <property type="match status" value="1"/>
</dbReference>
<dbReference type="EMBL" id="NFKL01000003">
    <property type="protein sequence ID" value="OUP60109.1"/>
    <property type="molecule type" value="Genomic_DNA"/>
</dbReference>
<keyword evidence="5" id="KW-0233">DNA recombination</keyword>
<comment type="caution">
    <text evidence="9">The sequence shown here is derived from an EMBL/GenBank/DDBJ whole genome shotgun (WGS) entry which is preliminary data.</text>
</comment>
<dbReference type="InterPro" id="IPR010998">
    <property type="entry name" value="Integrase_recombinase_N"/>
</dbReference>
<evidence type="ECO:0000256" key="1">
    <source>
        <dbReference type="ARBA" id="ARBA00003283"/>
    </source>
</evidence>
<sequence>MPRKKSTKRADGSYEYKATIGKDLHGKAIRKSFYSSKSLAHAKAKAQEYIIASQVSALTGQSVSGAGQHDTSFSHWAMQWLETYKHSSVTQNTYHSSYYLPITRYLIPFFGDADLAAIQPIDVQRFFNQHRNLSLSYLKKIKMCLSAVFDCACENGIACRNPAKHIRLTSTAQKQTKRVYTDQQIATVKYCARMDFPAAYILLELGLRRGELCGLKWSDIDRKARTIRIDRSIRVTSGVVSITEPKHGSHRVLPLSDECLEVFSSIPRHGAYIFPNAVGKPWDPNGFARAFTKFMDTLPSQIPRLSPHELRHTCGTALRRRGVDIYTIQQYLGHRDIEVTANTYVHSEVEALRSALSGSSNTTTNSRQSAP</sequence>
<comment type="function">
    <text evidence="1">Site-specific tyrosine recombinase, which acts by catalyzing the cutting and rejoining of the recombining DNA molecules.</text>
</comment>
<dbReference type="Gene3D" id="1.10.443.10">
    <property type="entry name" value="Intergrase catalytic core"/>
    <property type="match status" value="1"/>
</dbReference>
<dbReference type="GO" id="GO:0006310">
    <property type="term" value="P:DNA recombination"/>
    <property type="evidence" value="ECO:0007669"/>
    <property type="project" value="UniProtKB-KW"/>
</dbReference>
<dbReference type="Gene3D" id="1.10.150.130">
    <property type="match status" value="1"/>
</dbReference>
<evidence type="ECO:0000259" key="7">
    <source>
        <dbReference type="PROSITE" id="PS51898"/>
    </source>
</evidence>
<dbReference type="CDD" id="cd01189">
    <property type="entry name" value="INT_ICEBs1_C_like"/>
    <property type="match status" value="1"/>
</dbReference>
<dbReference type="Pfam" id="PF14659">
    <property type="entry name" value="Phage_int_SAM_3"/>
    <property type="match status" value="1"/>
</dbReference>
<gene>
    <name evidence="9" type="ORF">B5F15_02305</name>
</gene>
<dbReference type="GO" id="GO:0003677">
    <property type="term" value="F:DNA binding"/>
    <property type="evidence" value="ECO:0007669"/>
    <property type="project" value="UniProtKB-UniRule"/>
</dbReference>
<reference evidence="10" key="1">
    <citation type="submission" date="2017-04" db="EMBL/GenBank/DDBJ databases">
        <title>Function of individual gut microbiota members based on whole genome sequencing of pure cultures obtained from chicken caecum.</title>
        <authorList>
            <person name="Medvecky M."/>
            <person name="Cejkova D."/>
            <person name="Polansky O."/>
            <person name="Karasova D."/>
            <person name="Kubasova T."/>
            <person name="Cizek A."/>
            <person name="Rychlik I."/>
        </authorList>
    </citation>
    <scope>NUCLEOTIDE SEQUENCE [LARGE SCALE GENOMIC DNA]</scope>
    <source>
        <strain evidence="10">An179</strain>
    </source>
</reference>
<organism evidence="9 10">
    <name type="scientific">Butyricicoccus pullicaecorum</name>
    <dbReference type="NCBI Taxonomy" id="501571"/>
    <lineage>
        <taxon>Bacteria</taxon>
        <taxon>Bacillati</taxon>
        <taxon>Bacillota</taxon>
        <taxon>Clostridia</taxon>
        <taxon>Eubacteriales</taxon>
        <taxon>Butyricicoccaceae</taxon>
        <taxon>Butyricicoccus</taxon>
    </lineage>
</organism>
<name>A0A1Y4LWV0_9FIRM</name>
<evidence type="ECO:0000259" key="8">
    <source>
        <dbReference type="PROSITE" id="PS51900"/>
    </source>
</evidence>
<evidence type="ECO:0000256" key="3">
    <source>
        <dbReference type="ARBA" id="ARBA00022908"/>
    </source>
</evidence>
<dbReference type="STRING" id="501571.GCA_900143195_02927"/>
<dbReference type="PANTHER" id="PTHR30349">
    <property type="entry name" value="PHAGE INTEGRASE-RELATED"/>
    <property type="match status" value="1"/>
</dbReference>